<accession>A0AAV7AL46</accession>
<comment type="caution">
    <text evidence="1">The sequence shown here is derived from an EMBL/GenBank/DDBJ whole genome shotgun (WGS) entry which is preliminary data.</text>
</comment>
<proteinExistence type="predicted"/>
<name>A0AAV7AL46_ENGPU</name>
<gene>
    <name evidence="1" type="ORF">GDO81_015542</name>
</gene>
<dbReference type="AlphaFoldDB" id="A0AAV7AL46"/>
<keyword evidence="2" id="KW-1185">Reference proteome</keyword>
<evidence type="ECO:0000313" key="1">
    <source>
        <dbReference type="EMBL" id="KAG8561956.1"/>
    </source>
</evidence>
<protein>
    <submittedName>
        <fullName evidence="1">Uncharacterized protein</fullName>
    </submittedName>
</protein>
<sequence length="69" mass="7633">MSEENEVCRDSQPACTRYPASIASPIRSAGVHLLLPGALKSVTMELASSRQQDLAILNIFHLGFNWKVY</sequence>
<evidence type="ECO:0000313" key="2">
    <source>
        <dbReference type="Proteomes" id="UP000824782"/>
    </source>
</evidence>
<dbReference type="EMBL" id="WNYA01000007">
    <property type="protein sequence ID" value="KAG8561956.1"/>
    <property type="molecule type" value="Genomic_DNA"/>
</dbReference>
<reference evidence="1" key="1">
    <citation type="thesis" date="2020" institute="ProQuest LLC" country="789 East Eisenhower Parkway, Ann Arbor, MI, USA">
        <title>Comparative Genomics and Chromosome Evolution.</title>
        <authorList>
            <person name="Mudd A.B."/>
        </authorList>
    </citation>
    <scope>NUCLEOTIDE SEQUENCE</scope>
    <source>
        <strain evidence="1">237g6f4</strain>
        <tissue evidence="1">Blood</tissue>
    </source>
</reference>
<dbReference type="Proteomes" id="UP000824782">
    <property type="component" value="Unassembled WGS sequence"/>
</dbReference>
<organism evidence="1 2">
    <name type="scientific">Engystomops pustulosus</name>
    <name type="common">Tungara frog</name>
    <name type="synonym">Physalaemus pustulosus</name>
    <dbReference type="NCBI Taxonomy" id="76066"/>
    <lineage>
        <taxon>Eukaryota</taxon>
        <taxon>Metazoa</taxon>
        <taxon>Chordata</taxon>
        <taxon>Craniata</taxon>
        <taxon>Vertebrata</taxon>
        <taxon>Euteleostomi</taxon>
        <taxon>Amphibia</taxon>
        <taxon>Batrachia</taxon>
        <taxon>Anura</taxon>
        <taxon>Neobatrachia</taxon>
        <taxon>Hyloidea</taxon>
        <taxon>Leptodactylidae</taxon>
        <taxon>Leiuperinae</taxon>
        <taxon>Engystomops</taxon>
    </lineage>
</organism>